<accession>A0ABY3MN49</accession>
<keyword evidence="2" id="KW-1185">Reference proteome</keyword>
<dbReference type="Proteomes" id="UP000323129">
    <property type="component" value="Unassembled WGS sequence"/>
</dbReference>
<dbReference type="RefSeq" id="WP_115578006.1">
    <property type="nucleotide sequence ID" value="NZ_NMUR01000005.1"/>
</dbReference>
<dbReference type="GeneID" id="47846951"/>
<evidence type="ECO:0000313" key="2">
    <source>
        <dbReference type="Proteomes" id="UP000323129"/>
    </source>
</evidence>
<reference evidence="1 2" key="1">
    <citation type="submission" date="2017-08" db="EMBL/GenBank/DDBJ databases">
        <title>Aeromonas veronii bv sobria strain NS22 whole genome sequencing.</title>
        <authorList>
            <person name="Katharios P."/>
            <person name="Ha V.Q."/>
            <person name="Smyrli M."/>
        </authorList>
    </citation>
    <scope>NUCLEOTIDE SEQUENCE [LARGE SCALE GENOMIC DNA]</scope>
    <source>
        <strain evidence="1 2">NS22</strain>
    </source>
</reference>
<organism evidence="1 2">
    <name type="scientific">Aeromonas veronii</name>
    <dbReference type="NCBI Taxonomy" id="654"/>
    <lineage>
        <taxon>Bacteria</taxon>
        <taxon>Pseudomonadati</taxon>
        <taxon>Pseudomonadota</taxon>
        <taxon>Gammaproteobacteria</taxon>
        <taxon>Aeromonadales</taxon>
        <taxon>Aeromonadaceae</taxon>
        <taxon>Aeromonas</taxon>
    </lineage>
</organism>
<name>A0ABY3MN49_AERVE</name>
<gene>
    <name evidence="1" type="ORF">CJF24_07625</name>
</gene>
<sequence>MRNLEFIFSAFIKEHHNPIDYELMSFELRKILPQINFISPSTYMNIPFDAPPEIPRMQMTRSDGKVKFTFSKNRIDLAFNESFLNESSMDSLSKINPLISSVMQLLMSSLGLHFNRFAIVNRRYDVNPAPEKYLSMKLLKSSENIDSLEVSYSVKEERDGLTLNTSYQFSHGHLNDSRENIYLVTIEVNNEVSSSIDLGNINTIFSTAIEKCERFVF</sequence>
<protein>
    <recommendedName>
        <fullName evidence="3">TIGR04255 family protein</fullName>
    </recommendedName>
</protein>
<dbReference type="EMBL" id="NQMC01000017">
    <property type="protein sequence ID" value="TYD45853.1"/>
    <property type="molecule type" value="Genomic_DNA"/>
</dbReference>
<comment type="caution">
    <text evidence="1">The sequence shown here is derived from an EMBL/GenBank/DDBJ whole genome shotgun (WGS) entry which is preliminary data.</text>
</comment>
<evidence type="ECO:0008006" key="3">
    <source>
        <dbReference type="Google" id="ProtNLM"/>
    </source>
</evidence>
<evidence type="ECO:0000313" key="1">
    <source>
        <dbReference type="EMBL" id="TYD45853.1"/>
    </source>
</evidence>
<proteinExistence type="predicted"/>